<comment type="caution">
    <text evidence="1">The sequence shown here is derived from an EMBL/GenBank/DDBJ whole genome shotgun (WGS) entry which is preliminary data.</text>
</comment>
<dbReference type="GO" id="GO:0006260">
    <property type="term" value="P:DNA replication"/>
    <property type="evidence" value="ECO:0007669"/>
    <property type="project" value="TreeGrafter"/>
</dbReference>
<gene>
    <name evidence="1" type="ORF">BS47DRAFT_1294590</name>
</gene>
<evidence type="ECO:0000313" key="2">
    <source>
        <dbReference type="Proteomes" id="UP000886523"/>
    </source>
</evidence>
<sequence length="133" mass="15219">MRNLSIERNLTKNTKVVIHELGQRIIAVKPIRQSKISEEILLLPRIDFTQFVDFKGWTIKRKQFPLRLGYASTFNSAQGQTLQRVGIDLTQPVFTHGQLYTAISRVQSREDCLIRLPIDATSVPNVVFPELLS</sequence>
<reference evidence="1" key="1">
    <citation type="journal article" date="2020" name="Nat. Commun.">
        <title>Large-scale genome sequencing of mycorrhizal fungi provides insights into the early evolution of symbiotic traits.</title>
        <authorList>
            <person name="Miyauchi S."/>
            <person name="Kiss E."/>
            <person name="Kuo A."/>
            <person name="Drula E."/>
            <person name="Kohler A."/>
            <person name="Sanchez-Garcia M."/>
            <person name="Morin E."/>
            <person name="Andreopoulos B."/>
            <person name="Barry K.W."/>
            <person name="Bonito G."/>
            <person name="Buee M."/>
            <person name="Carver A."/>
            <person name="Chen C."/>
            <person name="Cichocki N."/>
            <person name="Clum A."/>
            <person name="Culley D."/>
            <person name="Crous P.W."/>
            <person name="Fauchery L."/>
            <person name="Girlanda M."/>
            <person name="Hayes R.D."/>
            <person name="Keri Z."/>
            <person name="LaButti K."/>
            <person name="Lipzen A."/>
            <person name="Lombard V."/>
            <person name="Magnuson J."/>
            <person name="Maillard F."/>
            <person name="Murat C."/>
            <person name="Nolan M."/>
            <person name="Ohm R.A."/>
            <person name="Pangilinan J."/>
            <person name="Pereira M.F."/>
            <person name="Perotto S."/>
            <person name="Peter M."/>
            <person name="Pfister S."/>
            <person name="Riley R."/>
            <person name="Sitrit Y."/>
            <person name="Stielow J.B."/>
            <person name="Szollosi G."/>
            <person name="Zifcakova L."/>
            <person name="Stursova M."/>
            <person name="Spatafora J.W."/>
            <person name="Tedersoo L."/>
            <person name="Vaario L.M."/>
            <person name="Yamada A."/>
            <person name="Yan M."/>
            <person name="Wang P."/>
            <person name="Xu J."/>
            <person name="Bruns T."/>
            <person name="Baldrian P."/>
            <person name="Vilgalys R."/>
            <person name="Dunand C."/>
            <person name="Henrissat B."/>
            <person name="Grigoriev I.V."/>
            <person name="Hibbett D."/>
            <person name="Nagy L.G."/>
            <person name="Martin F.M."/>
        </authorList>
    </citation>
    <scope>NUCLEOTIDE SEQUENCE</scope>
    <source>
        <strain evidence="1">UP504</strain>
    </source>
</reference>
<dbReference type="PANTHER" id="PTHR23274:SF51">
    <property type="entry name" value="OS03G0423850 PROTEIN"/>
    <property type="match status" value="1"/>
</dbReference>
<dbReference type="Proteomes" id="UP000886523">
    <property type="component" value="Unassembled WGS sequence"/>
</dbReference>
<dbReference type="SUPFAM" id="SSF52540">
    <property type="entry name" value="P-loop containing nucleoside triphosphate hydrolases"/>
    <property type="match status" value="1"/>
</dbReference>
<dbReference type="AlphaFoldDB" id="A0A9P6B0W6"/>
<proteinExistence type="predicted"/>
<evidence type="ECO:0008006" key="3">
    <source>
        <dbReference type="Google" id="ProtNLM"/>
    </source>
</evidence>
<dbReference type="CDD" id="cd18809">
    <property type="entry name" value="SF1_C_RecD"/>
    <property type="match status" value="1"/>
</dbReference>
<dbReference type="InterPro" id="IPR027417">
    <property type="entry name" value="P-loop_NTPase"/>
</dbReference>
<dbReference type="EMBL" id="MU128955">
    <property type="protein sequence ID" value="KAF9514950.1"/>
    <property type="molecule type" value="Genomic_DNA"/>
</dbReference>
<evidence type="ECO:0000313" key="1">
    <source>
        <dbReference type="EMBL" id="KAF9514950.1"/>
    </source>
</evidence>
<name>A0A9P6B0W6_9AGAM</name>
<dbReference type="OrthoDB" id="2613383at2759"/>
<organism evidence="1 2">
    <name type="scientific">Hydnum rufescens UP504</name>
    <dbReference type="NCBI Taxonomy" id="1448309"/>
    <lineage>
        <taxon>Eukaryota</taxon>
        <taxon>Fungi</taxon>
        <taxon>Dikarya</taxon>
        <taxon>Basidiomycota</taxon>
        <taxon>Agaricomycotina</taxon>
        <taxon>Agaricomycetes</taxon>
        <taxon>Cantharellales</taxon>
        <taxon>Hydnaceae</taxon>
        <taxon>Hydnum</taxon>
    </lineage>
</organism>
<accession>A0A9P6B0W6</accession>
<protein>
    <recommendedName>
        <fullName evidence="3">ATP-dependent DNA helicase</fullName>
    </recommendedName>
</protein>
<keyword evidence="2" id="KW-1185">Reference proteome</keyword>
<dbReference type="PANTHER" id="PTHR23274">
    <property type="entry name" value="DNA HELICASE-RELATED"/>
    <property type="match status" value="1"/>
</dbReference>
<dbReference type="GO" id="GO:0005657">
    <property type="term" value="C:replication fork"/>
    <property type="evidence" value="ECO:0007669"/>
    <property type="project" value="TreeGrafter"/>
</dbReference>